<evidence type="ECO:0000256" key="4">
    <source>
        <dbReference type="ARBA" id="ARBA00023015"/>
    </source>
</evidence>
<feature type="transmembrane region" description="Helical" evidence="9">
    <location>
        <begin position="538"/>
        <end position="558"/>
    </location>
</feature>
<dbReference type="HOGENOM" id="CLU_012331_1_0_1"/>
<dbReference type="Pfam" id="PF00596">
    <property type="entry name" value="Aldolase_II"/>
    <property type="match status" value="1"/>
</dbReference>
<dbReference type="Gene3D" id="3.40.225.10">
    <property type="entry name" value="Class II aldolase/adducin N-terminal domain"/>
    <property type="match status" value="1"/>
</dbReference>
<protein>
    <submittedName>
        <fullName evidence="11">Meiotically up-regulated gene 14 protein</fullName>
    </submittedName>
</protein>
<evidence type="ECO:0000256" key="5">
    <source>
        <dbReference type="ARBA" id="ARBA00023125"/>
    </source>
</evidence>
<dbReference type="Pfam" id="PF00172">
    <property type="entry name" value="Zn_clus"/>
    <property type="match status" value="1"/>
</dbReference>
<keyword evidence="5" id="KW-0238">DNA-binding</keyword>
<proteinExistence type="predicted"/>
<accession>A0A093VJB1</accession>
<dbReference type="InterPro" id="IPR001303">
    <property type="entry name" value="Aldolase_II/adducin_N"/>
</dbReference>
<evidence type="ECO:0000259" key="10">
    <source>
        <dbReference type="PROSITE" id="PS50048"/>
    </source>
</evidence>
<dbReference type="GO" id="GO:0045944">
    <property type="term" value="P:positive regulation of transcription by RNA polymerase II"/>
    <property type="evidence" value="ECO:0007669"/>
    <property type="project" value="TreeGrafter"/>
</dbReference>
<keyword evidence="2" id="KW-0479">Metal-binding</keyword>
<keyword evidence="9" id="KW-0812">Transmembrane</keyword>
<comment type="subcellular location">
    <subcellularLocation>
        <location evidence="1">Nucleus</location>
    </subcellularLocation>
</comment>
<dbReference type="FunFam" id="3.40.225.10:FF:000009">
    <property type="entry name" value="Class II aldolase/adducin N-terminal"/>
    <property type="match status" value="1"/>
</dbReference>
<dbReference type="PANTHER" id="PTHR47782">
    <property type="entry name" value="ZN(II)2CYS6 TRANSCRIPTION FACTOR (EUROFUNG)-RELATED"/>
    <property type="match status" value="1"/>
</dbReference>
<evidence type="ECO:0000256" key="9">
    <source>
        <dbReference type="SAM" id="Phobius"/>
    </source>
</evidence>
<name>A0A093VJB1_TALMA</name>
<dbReference type="eggNOG" id="KOG3699">
    <property type="taxonomic scope" value="Eukaryota"/>
</dbReference>
<dbReference type="CDD" id="cd00067">
    <property type="entry name" value="GAL4"/>
    <property type="match status" value="1"/>
</dbReference>
<reference evidence="11" key="1">
    <citation type="journal article" date="2014" name="PLoS Genet.">
        <title>Signature Gene Expression Reveals Novel Clues to the Molecular Mechanisms of Dimorphic Transition in Penicillium marneffei.</title>
        <authorList>
            <person name="Yang E."/>
            <person name="Wang G."/>
            <person name="Cai J."/>
            <person name="Woo P.C."/>
            <person name="Lau S.K."/>
            <person name="Yuen K.-Y."/>
            <person name="Chow W.-N."/>
            <person name="Lin X."/>
        </authorList>
    </citation>
    <scope>NUCLEOTIDE SEQUENCE [LARGE SCALE GENOMIC DNA]</scope>
    <source>
        <strain evidence="11">PM1</strain>
    </source>
</reference>
<dbReference type="NCBIfam" id="NF004855">
    <property type="entry name" value="PRK06208.1"/>
    <property type="match status" value="1"/>
</dbReference>
<feature type="domain" description="Zn(2)-C6 fungal-type" evidence="10">
    <location>
        <begin position="25"/>
        <end position="55"/>
    </location>
</feature>
<dbReference type="PANTHER" id="PTHR47782:SF12">
    <property type="entry name" value="ZN(II)2CYS6 TRANSCRIPTION FACTOR (EUROFUNG)"/>
    <property type="match status" value="1"/>
</dbReference>
<keyword evidence="6" id="KW-0804">Transcription</keyword>
<keyword evidence="9" id="KW-1133">Transmembrane helix</keyword>
<evidence type="ECO:0000256" key="1">
    <source>
        <dbReference type="ARBA" id="ARBA00004123"/>
    </source>
</evidence>
<dbReference type="SMART" id="SM01007">
    <property type="entry name" value="Aldolase_II"/>
    <property type="match status" value="1"/>
</dbReference>
<dbReference type="GO" id="GO:0000981">
    <property type="term" value="F:DNA-binding transcription factor activity, RNA polymerase II-specific"/>
    <property type="evidence" value="ECO:0007669"/>
    <property type="project" value="InterPro"/>
</dbReference>
<keyword evidence="3" id="KW-0862">Zinc</keyword>
<dbReference type="CDD" id="cd12148">
    <property type="entry name" value="fungal_TF_MHR"/>
    <property type="match status" value="1"/>
</dbReference>
<comment type="caution">
    <text evidence="11">The sequence shown here is derived from an EMBL/GenBank/DDBJ whole genome shotgun (WGS) entry which is preliminary data.</text>
</comment>
<dbReference type="SMART" id="SM00066">
    <property type="entry name" value="GAL4"/>
    <property type="match status" value="1"/>
</dbReference>
<feature type="compositionally biased region" description="Basic and acidic residues" evidence="8">
    <location>
        <begin position="148"/>
        <end position="159"/>
    </location>
</feature>
<keyword evidence="9" id="KW-0472">Membrane</keyword>
<dbReference type="InterPro" id="IPR052202">
    <property type="entry name" value="Yeast_MetPath_Reg"/>
</dbReference>
<sequence>MSAARQTAHPHPAKRAKMGERTMLACTNCKQRKLKCDGQSPKCSNCTKSDRDCLVEDPATGLHRPRDYVQSLEARVAYLEGLLQESRPEVAIDHFAGLGLSQQARQANRGALDSTGAANVAPGAANTATATTSQLQQASGDTPNSDLSDVRSTEPHESDLLSNEYFGPSSAVHFSRIVGSTLRLPRRGGTGSHYSNASDSATRRTARYLGFPDTATMAKLSEAYFSNIHPQYPFLHQPTFRAMEQECLEASLRNNINAASESSLFFVLMVYAIGSLALGHSEVDAAEYILFGLRLGKISGMAMRHCVELGYHRSTERYRNSVDTLTKEISKRCFWVAYDIDLVASFILGRPAGISDSAIDVELPLDIDDEYITRDGLLCPPRQNTSDPPTQLTGALHSIKLRQLWSKFRNNLFSTNSHQENDSSRNPNRIPVEVLRQELEEWRAISPDKLENIHLRPLSVFASDDWFGLAYHYSILLLYRHYIIDSPEPAAQGSDPLAQEDNEPDARDRAFEICATHARQMCLGYRRLYQSQRSQIQFTWGSLHILFLGGLTYLYCLWKSPYIRKRTRQSAVINTCMACTTVLIIIAERWNEACSYRDIFELLSESTITMICGNGGDAVSGESVELATLTTLMGGGDTSTGTHPSGGGLVGNASGGGNMYDASTATDGCGATEQIGGPDMPLQDWIMALDHTIYRTAYKSAMSPTATSAGDNTATSTAPKPTKTPERPLRHIPWPETPLEQRKWQLEQMAGAFRIFAKLGFADGASGHISLRDPVQPETFWINPYGVHFGVLTVADMVHIDREGNRIGGGDAAVNRAGFIIHRAIHEARPDLHAACHMHSPYGRAWSTFGRGIDMLNQDSCMFYEDLSVYAGFGGVVLAPEEGDNIARALGPRNKNIILQNHGILTCGGTIAEAAAFFIALERACHTQLLVESSTAPTNVGGAVSGLSKTLVSPEEADYTKKGTGTPEVMYMQFVPEYQLILKETKGDFL</sequence>
<gene>
    <name evidence="11" type="ORF">GQ26_0082390</name>
</gene>
<evidence type="ECO:0000256" key="2">
    <source>
        <dbReference type="ARBA" id="ARBA00022723"/>
    </source>
</evidence>
<evidence type="ECO:0000256" key="8">
    <source>
        <dbReference type="SAM" id="MobiDB-lite"/>
    </source>
</evidence>
<dbReference type="EMBL" id="JPOX01000008">
    <property type="protein sequence ID" value="KFX50069.1"/>
    <property type="molecule type" value="Genomic_DNA"/>
</dbReference>
<dbReference type="Pfam" id="PF04082">
    <property type="entry name" value="Fungal_trans"/>
    <property type="match status" value="2"/>
</dbReference>
<dbReference type="InterPro" id="IPR036409">
    <property type="entry name" value="Aldolase_II/adducin_N_sf"/>
</dbReference>
<dbReference type="SUPFAM" id="SSF53639">
    <property type="entry name" value="AraD/HMP-PK domain-like"/>
    <property type="match status" value="1"/>
</dbReference>
<dbReference type="GO" id="GO:0006351">
    <property type="term" value="P:DNA-templated transcription"/>
    <property type="evidence" value="ECO:0007669"/>
    <property type="project" value="InterPro"/>
</dbReference>
<dbReference type="PROSITE" id="PS00463">
    <property type="entry name" value="ZN2_CY6_FUNGAL_1"/>
    <property type="match status" value="1"/>
</dbReference>
<dbReference type="InterPro" id="IPR001138">
    <property type="entry name" value="Zn2Cys6_DnaBD"/>
</dbReference>
<dbReference type="Gene3D" id="4.10.240.10">
    <property type="entry name" value="Zn(2)-C6 fungal-type DNA-binding domain"/>
    <property type="match status" value="1"/>
</dbReference>
<dbReference type="PROSITE" id="PS50048">
    <property type="entry name" value="ZN2_CY6_FUNGAL_2"/>
    <property type="match status" value="1"/>
</dbReference>
<organism evidence="11">
    <name type="scientific">Talaromyces marneffei PM1</name>
    <dbReference type="NCBI Taxonomy" id="1077442"/>
    <lineage>
        <taxon>Eukaryota</taxon>
        <taxon>Fungi</taxon>
        <taxon>Dikarya</taxon>
        <taxon>Ascomycota</taxon>
        <taxon>Pezizomycotina</taxon>
        <taxon>Eurotiomycetes</taxon>
        <taxon>Eurotiomycetidae</taxon>
        <taxon>Eurotiales</taxon>
        <taxon>Trichocomaceae</taxon>
        <taxon>Talaromyces</taxon>
        <taxon>Talaromyces sect. Talaromyces</taxon>
    </lineage>
</organism>
<keyword evidence="7" id="KW-0539">Nucleus</keyword>
<dbReference type="GO" id="GO:0043565">
    <property type="term" value="F:sequence-specific DNA binding"/>
    <property type="evidence" value="ECO:0007669"/>
    <property type="project" value="TreeGrafter"/>
</dbReference>
<dbReference type="GO" id="GO:0005634">
    <property type="term" value="C:nucleus"/>
    <property type="evidence" value="ECO:0007669"/>
    <property type="project" value="UniProtKB-SubCell"/>
</dbReference>
<evidence type="ECO:0000256" key="7">
    <source>
        <dbReference type="ARBA" id="ARBA00023242"/>
    </source>
</evidence>
<feature type="region of interest" description="Disordered" evidence="8">
    <location>
        <begin position="124"/>
        <end position="164"/>
    </location>
</feature>
<feature type="compositionally biased region" description="Low complexity" evidence="8">
    <location>
        <begin position="124"/>
        <end position="140"/>
    </location>
</feature>
<feature type="transmembrane region" description="Helical" evidence="9">
    <location>
        <begin position="570"/>
        <end position="587"/>
    </location>
</feature>
<dbReference type="SMART" id="SM00906">
    <property type="entry name" value="Fungal_trans"/>
    <property type="match status" value="1"/>
</dbReference>
<dbReference type="SUPFAM" id="SSF57701">
    <property type="entry name" value="Zn2/Cys6 DNA-binding domain"/>
    <property type="match status" value="1"/>
</dbReference>
<dbReference type="InterPro" id="IPR007219">
    <property type="entry name" value="XnlR_reg_dom"/>
</dbReference>
<keyword evidence="4" id="KW-0805">Transcription regulation</keyword>
<evidence type="ECO:0000313" key="11">
    <source>
        <dbReference type="EMBL" id="KFX50069.1"/>
    </source>
</evidence>
<evidence type="ECO:0000256" key="6">
    <source>
        <dbReference type="ARBA" id="ARBA00023163"/>
    </source>
</evidence>
<dbReference type="AlphaFoldDB" id="A0A093VJB1"/>
<evidence type="ECO:0000256" key="3">
    <source>
        <dbReference type="ARBA" id="ARBA00022833"/>
    </source>
</evidence>
<dbReference type="InterPro" id="IPR036864">
    <property type="entry name" value="Zn2-C6_fun-type_DNA-bd_sf"/>
</dbReference>
<feature type="compositionally biased region" description="Polar residues" evidence="8">
    <location>
        <begin position="703"/>
        <end position="712"/>
    </location>
</feature>
<feature type="region of interest" description="Disordered" evidence="8">
    <location>
        <begin position="703"/>
        <end position="733"/>
    </location>
</feature>
<dbReference type="CDD" id="cd14723">
    <property type="entry name" value="ZIP_Ppr1"/>
    <property type="match status" value="1"/>
</dbReference>
<dbReference type="GO" id="GO:0008270">
    <property type="term" value="F:zinc ion binding"/>
    <property type="evidence" value="ECO:0007669"/>
    <property type="project" value="InterPro"/>
</dbReference>